<organism evidence="2 3">
    <name type="scientific">Pseudobacteriovorax antillogorgiicola</name>
    <dbReference type="NCBI Taxonomy" id="1513793"/>
    <lineage>
        <taxon>Bacteria</taxon>
        <taxon>Pseudomonadati</taxon>
        <taxon>Bdellovibrionota</taxon>
        <taxon>Oligoflexia</taxon>
        <taxon>Oligoflexales</taxon>
        <taxon>Pseudobacteriovoracaceae</taxon>
        <taxon>Pseudobacteriovorax</taxon>
    </lineage>
</organism>
<proteinExistence type="predicted"/>
<reference evidence="3" key="1">
    <citation type="submission" date="2017-04" db="EMBL/GenBank/DDBJ databases">
        <authorList>
            <person name="Varghese N."/>
            <person name="Submissions S."/>
        </authorList>
    </citation>
    <scope>NUCLEOTIDE SEQUENCE [LARGE SCALE GENOMIC DNA]</scope>
    <source>
        <strain evidence="3">RKEM611</strain>
    </source>
</reference>
<protein>
    <submittedName>
        <fullName evidence="2">Lipoprotein amino terminal region</fullName>
    </submittedName>
</protein>
<dbReference type="Gene3D" id="1.25.10.20">
    <property type="entry name" value="Vitellinogen, superhelical"/>
    <property type="match status" value="1"/>
</dbReference>
<dbReference type="Pfam" id="PF01347">
    <property type="entry name" value="Vitellogenin_N"/>
    <property type="match status" value="1"/>
</dbReference>
<evidence type="ECO:0000313" key="2">
    <source>
        <dbReference type="EMBL" id="SMF48964.1"/>
    </source>
</evidence>
<keyword evidence="2" id="KW-0449">Lipoprotein</keyword>
<dbReference type="AlphaFoldDB" id="A0A1Y6C7D3"/>
<feature type="domain" description="Vitellogenin" evidence="1">
    <location>
        <begin position="310"/>
        <end position="497"/>
    </location>
</feature>
<dbReference type="STRING" id="1513793.SAMN06296036_11523"/>
<sequence>MFRALIAGFALVVAALVTFIVGNDSPKNDGLNATKDLPRSIGSLVHRCQEGHTRKFSVDYESQGTLSFKSDQDQQSAQTELTWDGQLTEACLSDSQDESLVFLKLTITNWQDNILQEKDRHEVRKALMDGIFIRYHSHSFEIYSLNRARLAANNQWFDLAMMSFKCIAPAARSSISWSCHESSPKGDFEARYLKSGEILTKQYSWQDHFASFNEVTLKIEPKSHSMVIGQTQTQGLASYLGSVRIQVNLDGHSPLNTEDRLALITDSEAASLVIFRQDRVRTTQEVRERQQKILGSDDLETLWQVAEPNGNHFLKMVSWLQLNPSYLDTLKNKLFSEAFGKQSKMWLKALSKAGSDAAQATLVDFIKAQNGLNEASRYALVALAGTTQPSLESESFLKTTIETHGPKGLGRSASYSLGIMANQSPRQDQIQEFFEDKLDKASDQDLIVYLRSIGNMKTPSSLAVMQRYLDHPSRQVRGDAIFGMRFFPEAYPALMQKLQSEDSHISSQAGRALGFQLNSANQLQEIFKQWAAIPAPKVRSQLLTKIIGHKEFSKVDRNLLNDILALETNPAISQKIEEALASH</sequence>
<evidence type="ECO:0000313" key="3">
    <source>
        <dbReference type="Proteomes" id="UP000192907"/>
    </source>
</evidence>
<dbReference type="RefSeq" id="WP_132319640.1">
    <property type="nucleotide sequence ID" value="NZ_FWZT01000015.1"/>
</dbReference>
<dbReference type="InterPro" id="IPR011030">
    <property type="entry name" value="Lipovitellin_superhlx_dom"/>
</dbReference>
<dbReference type="EMBL" id="FWZT01000015">
    <property type="protein sequence ID" value="SMF48964.1"/>
    <property type="molecule type" value="Genomic_DNA"/>
</dbReference>
<keyword evidence="3" id="KW-1185">Reference proteome</keyword>
<evidence type="ECO:0000259" key="1">
    <source>
        <dbReference type="Pfam" id="PF01347"/>
    </source>
</evidence>
<dbReference type="InterPro" id="IPR001747">
    <property type="entry name" value="Vitellogenin_N"/>
</dbReference>
<accession>A0A1Y6C7D3</accession>
<dbReference type="Proteomes" id="UP000192907">
    <property type="component" value="Unassembled WGS sequence"/>
</dbReference>
<dbReference type="GO" id="GO:0005319">
    <property type="term" value="F:lipid transporter activity"/>
    <property type="evidence" value="ECO:0007669"/>
    <property type="project" value="InterPro"/>
</dbReference>
<gene>
    <name evidence="2" type="ORF">SAMN06296036_11523</name>
</gene>
<dbReference type="SUPFAM" id="SSF48431">
    <property type="entry name" value="Lipovitellin-phosvitin complex, superhelical domain"/>
    <property type="match status" value="1"/>
</dbReference>
<name>A0A1Y6C7D3_9BACT</name>